<feature type="compositionally biased region" description="Acidic residues" evidence="1">
    <location>
        <begin position="764"/>
        <end position="779"/>
    </location>
</feature>
<feature type="transmembrane region" description="Helical" evidence="2">
    <location>
        <begin position="21"/>
        <end position="40"/>
    </location>
</feature>
<dbReference type="PANTHER" id="PTHR10199:SF119">
    <property type="entry name" value="RE20510P"/>
    <property type="match status" value="1"/>
</dbReference>
<proteinExistence type="predicted"/>
<evidence type="ECO:0000256" key="2">
    <source>
        <dbReference type="SAM" id="Phobius"/>
    </source>
</evidence>
<accession>A0ABW8RUV1</accession>
<evidence type="ECO:0000256" key="1">
    <source>
        <dbReference type="SAM" id="MobiDB-lite"/>
    </source>
</evidence>
<feature type="compositionally biased region" description="Acidic residues" evidence="1">
    <location>
        <begin position="830"/>
        <end position="847"/>
    </location>
</feature>
<dbReference type="NCBIfam" id="TIGR04131">
    <property type="entry name" value="Bac_Flav_CTERM"/>
    <property type="match status" value="1"/>
</dbReference>
<dbReference type="SUPFAM" id="SSF103647">
    <property type="entry name" value="TSP type-3 repeat"/>
    <property type="match status" value="6"/>
</dbReference>
<dbReference type="Proteomes" id="UP001623558">
    <property type="component" value="Unassembled WGS sequence"/>
</dbReference>
<keyword evidence="2" id="KW-0472">Membrane</keyword>
<dbReference type="EMBL" id="JBEWZH010000006">
    <property type="protein sequence ID" value="MFL0162516.1"/>
    <property type="molecule type" value="Genomic_DNA"/>
</dbReference>
<feature type="region of interest" description="Disordered" evidence="1">
    <location>
        <begin position="726"/>
        <end position="898"/>
    </location>
</feature>
<dbReference type="Pfam" id="PF13585">
    <property type="entry name" value="CHU_C"/>
    <property type="match status" value="1"/>
</dbReference>
<feature type="compositionally biased region" description="Acidic residues" evidence="1">
    <location>
        <begin position="863"/>
        <end position="880"/>
    </location>
</feature>
<protein>
    <submittedName>
        <fullName evidence="3">Gliding motility-associated C-terminal domain-containing protein</fullName>
    </submittedName>
</protein>
<feature type="compositionally biased region" description="Basic and acidic residues" evidence="1">
    <location>
        <begin position="961"/>
        <end position="973"/>
    </location>
</feature>
<dbReference type="Gene3D" id="4.10.1080.10">
    <property type="entry name" value="TSP type-3 repeat"/>
    <property type="match status" value="6"/>
</dbReference>
<comment type="caution">
    <text evidence="3">The sequence shown here is derived from an EMBL/GenBank/DDBJ whole genome shotgun (WGS) entry which is preliminary data.</text>
</comment>
<keyword evidence="4" id="KW-1185">Reference proteome</keyword>
<dbReference type="RefSeq" id="WP_406751365.1">
    <property type="nucleotide sequence ID" value="NZ_JBEWZH010000006.1"/>
</dbReference>
<name>A0ABW8RUV1_9BACT</name>
<dbReference type="PANTHER" id="PTHR10199">
    <property type="entry name" value="THROMBOSPONDIN"/>
    <property type="match status" value="1"/>
</dbReference>
<dbReference type="InterPro" id="IPR026341">
    <property type="entry name" value="T9SS_type_B"/>
</dbReference>
<feature type="region of interest" description="Disordered" evidence="1">
    <location>
        <begin position="614"/>
        <end position="668"/>
    </location>
</feature>
<reference evidence="3 4" key="1">
    <citation type="submission" date="2024-07" db="EMBL/GenBank/DDBJ databases">
        <authorList>
            <person name="Pitt A."/>
            <person name="Hahn M.W."/>
        </authorList>
    </citation>
    <scope>NUCLEOTIDE SEQUENCE [LARGE SCALE GENOMIC DNA]</scope>
    <source>
        <strain evidence="3 4">1-SAACH-A3</strain>
    </source>
</reference>
<gene>
    <name evidence="3" type="ORF">U0R11_08955</name>
</gene>
<keyword evidence="2" id="KW-1133">Transmembrane helix</keyword>
<keyword evidence="2" id="KW-0812">Transmembrane</keyword>
<evidence type="ECO:0000313" key="3">
    <source>
        <dbReference type="EMBL" id="MFL0162516.1"/>
    </source>
</evidence>
<feature type="region of interest" description="Disordered" evidence="1">
    <location>
        <begin position="942"/>
        <end position="981"/>
    </location>
</feature>
<dbReference type="InterPro" id="IPR028974">
    <property type="entry name" value="TSP_type-3_rpt"/>
</dbReference>
<organism evidence="3 4">
    <name type="scientific">Aquirufa salirivi</name>
    <dbReference type="NCBI Taxonomy" id="3104729"/>
    <lineage>
        <taxon>Bacteria</taxon>
        <taxon>Pseudomonadati</taxon>
        <taxon>Bacteroidota</taxon>
        <taxon>Cytophagia</taxon>
        <taxon>Cytophagales</taxon>
        <taxon>Flectobacillaceae</taxon>
        <taxon>Aquirufa</taxon>
    </lineage>
</organism>
<evidence type="ECO:0000313" key="4">
    <source>
        <dbReference type="Proteomes" id="UP001623558"/>
    </source>
</evidence>
<feature type="region of interest" description="Disordered" evidence="1">
    <location>
        <begin position="1147"/>
        <end position="1173"/>
    </location>
</feature>
<feature type="compositionally biased region" description="Acidic residues" evidence="1">
    <location>
        <begin position="628"/>
        <end position="648"/>
    </location>
</feature>
<sequence>MCSNHPTHQKAIGFLGHSPKTSFSFFFCVCIPLIFLSLGAKAERIHDNGSHALIPPKEWKQKVESPRNNLNTGLSTKYVSTATRLKITGEAQQIAGTSQDITITALDDNGNVDVSYTGTKNLYFSGASTVFEVDSSELIRPGGKVIVLADLKPTVNEEILGSTEFSGIFVNGMATLSLTLYKVENATITVTDTNSGIVSSGSDQLQVNVSPDNFNNFRLYISQEQFNRIPFLGRNLVKAVDRYYNTIVDFDASVEPVFIRLSNLPGTFVRASGSNILNLKSDFVHGIADLTTIGMVYAGKVDVIGNLVVGLYNNQNVYNAIPMYYRGGDGASLKVVVSTSGTSISSRFAGLDIGILIKAIDLDGNPAEYYRGNKSITFSASASPANTGQIPQINDRNIGEVNTLLFANAQSPSSGIPSVFYKVEEFYISATDGTISSTNISDKLLVRINPNPTLGRFKAQLYSPQTSGESFIGENTVTALDIYGNVITNYNAGTSVNNVRVITSLNGTITGLSGVNVLNRAGDFVGGVANLTRLGLKFTGKEGLGTFTFTRTLNNISGTSNAIIMYSGDRDQDGLLDTYEVGNNTELPNDTDQDGLVDFVDKDSDNDSLLDVLEGGGDTDHDGIPDFLDLDSDGDWLGDSDERDGDNDLDGKPNYVDDDSDNDGIPDAWEGKNKCTTCLSKQDDQGDGWDDRGQFVTLIDTDKDGTPDFLDLDSDNDQIPDRVELGADVDGDATPNFRDLDSDNDGIPDTLEAGNFEHPRDSDFDGIADFEDVDSDNDGLSDRVEVGPNPNLPWDTDQDGIPNYLDLDADGDGISDVRELGKNPLQPVDTDADGQPDYLDQDADGDGIPDAIEKGANANPQDSDQDGIADFQDTDSDGDSISDKLEAGANPLKPVDTDTDGIADILDLDSDNDAITDQIEVGENPLLPLDTDLDGIANYRDVDSDADSIPDQIEVGQNKAKPLDTDSDGKADYLDADADNDGIPDQIEVIFKGDKPVDSDADGKADYIDLDSDGDGIADLLEAGPNPLKPLDTDQDGLPNFQDVDSDADSILDALEAGLNPEIPADFDVDGIPNYMDVDSDNDTIPDKVEAKPALAGPADTDQDGFADYLDVDSDNDTILDRLEVGKDVNNPLDTDQDGLPDYRDLDSDGDRIPDTVELGKNPLNPVDTDGDGKPNYLDIDSDNNGIIDTEEVGPDPSNPLDTDADGMYNYLDADDDGDGLADLLENDLNFGALPDCDQDGIPNQLDADICDTYLTSGFSPNGDGVNDYFVIPGIKSLPDHHLSIFNRWGNLVYETDNYQNNWDGQSPNMESLMLIDGKIVDGIYFYLIDFKGLRPTISSFLYVNRLKK</sequence>